<evidence type="ECO:0000313" key="1">
    <source>
        <dbReference type="EMBL" id="KAE8124952.1"/>
    </source>
</evidence>
<evidence type="ECO:0008006" key="3">
    <source>
        <dbReference type="Google" id="ProtNLM"/>
    </source>
</evidence>
<dbReference type="EMBL" id="CM017328">
    <property type="protein sequence ID" value="KAE8124952.1"/>
    <property type="molecule type" value="Genomic_DNA"/>
</dbReference>
<dbReference type="OrthoDB" id="1889242at2759"/>
<dbReference type="AlphaFoldDB" id="A0A5N6RRS3"/>
<proteinExistence type="predicted"/>
<dbReference type="Gene3D" id="3.30.70.100">
    <property type="match status" value="1"/>
</dbReference>
<dbReference type="Proteomes" id="UP000327013">
    <property type="component" value="Chromosome 8"/>
</dbReference>
<evidence type="ECO:0000313" key="2">
    <source>
        <dbReference type="Proteomes" id="UP000327013"/>
    </source>
</evidence>
<dbReference type="InterPro" id="IPR036163">
    <property type="entry name" value="HMA_dom_sf"/>
</dbReference>
<keyword evidence="2" id="KW-1185">Reference proteome</keyword>
<dbReference type="PANTHER" id="PTHR47294">
    <property type="entry name" value="OS08G0431150 PROTEIN"/>
    <property type="match status" value="1"/>
</dbReference>
<dbReference type="GO" id="GO:0046872">
    <property type="term" value="F:metal ion binding"/>
    <property type="evidence" value="ECO:0007669"/>
    <property type="project" value="InterPro"/>
</dbReference>
<protein>
    <recommendedName>
        <fullName evidence="3">HMA domain-containing protein</fullName>
    </recommendedName>
</protein>
<organism evidence="1 2">
    <name type="scientific">Carpinus fangiana</name>
    <dbReference type="NCBI Taxonomy" id="176857"/>
    <lineage>
        <taxon>Eukaryota</taxon>
        <taxon>Viridiplantae</taxon>
        <taxon>Streptophyta</taxon>
        <taxon>Embryophyta</taxon>
        <taxon>Tracheophyta</taxon>
        <taxon>Spermatophyta</taxon>
        <taxon>Magnoliopsida</taxon>
        <taxon>eudicotyledons</taxon>
        <taxon>Gunneridae</taxon>
        <taxon>Pentapetalae</taxon>
        <taxon>rosids</taxon>
        <taxon>fabids</taxon>
        <taxon>Fagales</taxon>
        <taxon>Betulaceae</taxon>
        <taxon>Carpinus</taxon>
    </lineage>
</organism>
<name>A0A5N6RRS3_9ROSI</name>
<dbReference type="SUPFAM" id="SSF55008">
    <property type="entry name" value="HMA, heavy metal-associated domain"/>
    <property type="match status" value="1"/>
</dbReference>
<reference evidence="1 2" key="1">
    <citation type="submission" date="2019-06" db="EMBL/GenBank/DDBJ databases">
        <title>A chromosomal-level reference genome of Carpinus fangiana (Coryloideae, Betulaceae).</title>
        <authorList>
            <person name="Yang X."/>
            <person name="Wang Z."/>
            <person name="Zhang L."/>
            <person name="Hao G."/>
            <person name="Liu J."/>
            <person name="Yang Y."/>
        </authorList>
    </citation>
    <scope>NUCLEOTIDE SEQUENCE [LARGE SCALE GENOMIC DNA]</scope>
    <source>
        <strain evidence="1">Cfa_2016G</strain>
        <tissue evidence="1">Leaf</tissue>
    </source>
</reference>
<gene>
    <name evidence="1" type="ORF">FH972_019791</name>
</gene>
<dbReference type="PANTHER" id="PTHR47294:SF3">
    <property type="entry name" value="OS08G0431150 PROTEIN"/>
    <property type="match status" value="1"/>
</dbReference>
<sequence>MPPFSWAKKKFARLRTKSVRLLLLRPNGLARSTTKPLVQDVVLAADLHCVKCQKRVAEMISKVGDMESVQVNVLEKKFCCMVMRINIDCNGCYRKVRRALLNIQELVFHSIEKNQCRVSVCGKFIPQDVAIKIRKHTNRRVEILDVQEFGSSNESHGQRPLKPLSNHNDIESCMIVKACK</sequence>
<accession>A0A5N6RRS3</accession>